<sequence length="411" mass="45995">MKRGMNHNDMQKANRCLVIKLLLEHGSVTRTELSTKTGLQKATITNIINEFFGMGIIAVEGDAASGRRSEYLHLKLGKIYILSIGINRKDYRMCLYTMDGKAVDRSQSQISLNEDIHGILNRLENDVSKILDKFGRSNIIGISLGLPGPYIRQNVQQNREITLVSRFEQLSTVNVHKELERALGIQILSEHDAKLSAYAEWKNSEEVKKSQNFSLIAMGSRGFGIGAGIVINGHIVKGQLGIAGEIGHMGINFNESRNSEEPLGTYEYCAGTESTVRYVSERLYEFPDSPLNEHSIYQDILNAYKNSDPLATYAMEKMAWMLGFGISNAIYILNPDCIILGQDYPDWPPFLKKVKETVSQFVHPYILDSVSIRCSSLQEDSALLGGYYFAIEHLLTDNTLLDKIQQSAQGT</sequence>
<accession>A0A7G8TFP7</accession>
<dbReference type="Gene3D" id="3.30.420.40">
    <property type="match status" value="2"/>
</dbReference>
<dbReference type="Pfam" id="PF00480">
    <property type="entry name" value="ROK"/>
    <property type="match status" value="1"/>
</dbReference>
<dbReference type="SUPFAM" id="SSF46785">
    <property type="entry name" value="Winged helix' DNA-binding domain"/>
    <property type="match status" value="1"/>
</dbReference>
<evidence type="ECO:0000256" key="3">
    <source>
        <dbReference type="ARBA" id="ARBA00022629"/>
    </source>
</evidence>
<dbReference type="InterPro" id="IPR043129">
    <property type="entry name" value="ATPase_NBD"/>
</dbReference>
<dbReference type="Gene3D" id="1.10.10.10">
    <property type="entry name" value="Winged helix-like DNA-binding domain superfamily/Winged helix DNA-binding domain"/>
    <property type="match status" value="1"/>
</dbReference>
<dbReference type="SUPFAM" id="SSF53067">
    <property type="entry name" value="Actin-like ATPase domain"/>
    <property type="match status" value="2"/>
</dbReference>
<evidence type="ECO:0000256" key="2">
    <source>
        <dbReference type="ARBA" id="ARBA00006479"/>
    </source>
</evidence>
<dbReference type="PANTHER" id="PTHR18964">
    <property type="entry name" value="ROK (REPRESSOR, ORF, KINASE) FAMILY"/>
    <property type="match status" value="1"/>
</dbReference>
<dbReference type="AlphaFoldDB" id="A0A7G8TFP7"/>
<keyword evidence="3" id="KW-0119">Carbohydrate metabolism</keyword>
<dbReference type="EMBL" id="CP060286">
    <property type="protein sequence ID" value="QNK42438.1"/>
    <property type="molecule type" value="Genomic_DNA"/>
</dbReference>
<dbReference type="GO" id="GO:0042732">
    <property type="term" value="P:D-xylose metabolic process"/>
    <property type="evidence" value="ECO:0007669"/>
    <property type="project" value="UniProtKB-KW"/>
</dbReference>
<organism evidence="4 5">
    <name type="scientific">Caproicibacter fermentans</name>
    <dbReference type="NCBI Taxonomy" id="2576756"/>
    <lineage>
        <taxon>Bacteria</taxon>
        <taxon>Bacillati</taxon>
        <taxon>Bacillota</taxon>
        <taxon>Clostridia</taxon>
        <taxon>Eubacteriales</taxon>
        <taxon>Acutalibacteraceae</taxon>
        <taxon>Caproicibacter</taxon>
    </lineage>
</organism>
<name>A0A7G8TFP7_9FIRM</name>
<evidence type="ECO:0000313" key="4">
    <source>
        <dbReference type="EMBL" id="QNK42438.1"/>
    </source>
</evidence>
<dbReference type="InterPro" id="IPR036388">
    <property type="entry name" value="WH-like_DNA-bd_sf"/>
</dbReference>
<evidence type="ECO:0000313" key="5">
    <source>
        <dbReference type="Proteomes" id="UP000515909"/>
    </source>
</evidence>
<reference evidence="4 5" key="1">
    <citation type="submission" date="2020-08" db="EMBL/GenBank/DDBJ databases">
        <title>The isolate Caproiciproducens sp. 7D4C2 produces n-caproate at mildly acidic conditions from hexoses: genome and rBOX comparison with related strains and chain-elongating bacteria.</title>
        <authorList>
            <person name="Esquivel-Elizondo S."/>
            <person name="Bagci C."/>
            <person name="Temovska M."/>
            <person name="Jeon B.S."/>
            <person name="Bessarab I."/>
            <person name="Williams R.B.H."/>
            <person name="Huson D.H."/>
            <person name="Angenent L.T."/>
        </authorList>
    </citation>
    <scope>NUCLEOTIDE SEQUENCE [LARGE SCALE GENOMIC DNA]</scope>
    <source>
        <strain evidence="4 5">7D4C2</strain>
    </source>
</reference>
<dbReference type="RefSeq" id="WP_187037911.1">
    <property type="nucleotide sequence ID" value="NZ_CP060286.1"/>
</dbReference>
<comment type="function">
    <text evidence="1">Transcriptional repressor of xylose-utilizing enzymes.</text>
</comment>
<dbReference type="InterPro" id="IPR000600">
    <property type="entry name" value="ROK"/>
</dbReference>
<gene>
    <name evidence="4" type="ORF">HCR03_09645</name>
</gene>
<comment type="similarity">
    <text evidence="2">Belongs to the ROK (NagC/XylR) family.</text>
</comment>
<dbReference type="InterPro" id="IPR036390">
    <property type="entry name" value="WH_DNA-bd_sf"/>
</dbReference>
<evidence type="ECO:0000256" key="1">
    <source>
        <dbReference type="ARBA" id="ARBA00002486"/>
    </source>
</evidence>
<dbReference type="Proteomes" id="UP000515909">
    <property type="component" value="Chromosome"/>
</dbReference>
<protein>
    <submittedName>
        <fullName evidence="4">ROK family transcriptional regulator</fullName>
    </submittedName>
</protein>
<dbReference type="PANTHER" id="PTHR18964:SF149">
    <property type="entry name" value="BIFUNCTIONAL UDP-N-ACETYLGLUCOSAMINE 2-EPIMERASE_N-ACETYLMANNOSAMINE KINASE"/>
    <property type="match status" value="1"/>
</dbReference>
<proteinExistence type="inferred from homology"/>
<dbReference type="KEGG" id="cfem:HCR03_09645"/>
<keyword evidence="3" id="KW-0859">Xylose metabolism</keyword>